<evidence type="ECO:0000313" key="3">
    <source>
        <dbReference type="Proteomes" id="UP000076722"/>
    </source>
</evidence>
<gene>
    <name evidence="2" type="ORF">SISNIDRAFT_482634</name>
</gene>
<evidence type="ECO:0000313" key="2">
    <source>
        <dbReference type="EMBL" id="KZS96848.1"/>
    </source>
</evidence>
<dbReference type="Proteomes" id="UP000076722">
    <property type="component" value="Unassembled WGS sequence"/>
</dbReference>
<feature type="region of interest" description="Disordered" evidence="1">
    <location>
        <begin position="14"/>
        <end position="41"/>
    </location>
</feature>
<evidence type="ECO:0000256" key="1">
    <source>
        <dbReference type="SAM" id="MobiDB-lite"/>
    </source>
</evidence>
<proteinExistence type="predicted"/>
<dbReference type="AlphaFoldDB" id="A0A164YEX1"/>
<organism evidence="2 3">
    <name type="scientific">Sistotremastrum niveocremeum HHB9708</name>
    <dbReference type="NCBI Taxonomy" id="1314777"/>
    <lineage>
        <taxon>Eukaryota</taxon>
        <taxon>Fungi</taxon>
        <taxon>Dikarya</taxon>
        <taxon>Basidiomycota</taxon>
        <taxon>Agaricomycotina</taxon>
        <taxon>Agaricomycetes</taxon>
        <taxon>Sistotremastrales</taxon>
        <taxon>Sistotremastraceae</taxon>
        <taxon>Sertulicium</taxon>
        <taxon>Sertulicium niveocremeum</taxon>
    </lineage>
</organism>
<dbReference type="EMBL" id="KV419398">
    <property type="protein sequence ID" value="KZS96848.1"/>
    <property type="molecule type" value="Genomic_DNA"/>
</dbReference>
<reference evidence="2 3" key="1">
    <citation type="journal article" date="2016" name="Mol. Biol. Evol.">
        <title>Comparative Genomics of Early-Diverging Mushroom-Forming Fungi Provides Insights into the Origins of Lignocellulose Decay Capabilities.</title>
        <authorList>
            <person name="Nagy L.G."/>
            <person name="Riley R."/>
            <person name="Tritt A."/>
            <person name="Adam C."/>
            <person name="Daum C."/>
            <person name="Floudas D."/>
            <person name="Sun H."/>
            <person name="Yadav J.S."/>
            <person name="Pangilinan J."/>
            <person name="Larsson K.H."/>
            <person name="Matsuura K."/>
            <person name="Barry K."/>
            <person name="Labutti K."/>
            <person name="Kuo R."/>
            <person name="Ohm R.A."/>
            <person name="Bhattacharya S.S."/>
            <person name="Shirouzu T."/>
            <person name="Yoshinaga Y."/>
            <person name="Martin F.M."/>
            <person name="Grigoriev I.V."/>
            <person name="Hibbett D.S."/>
        </authorList>
    </citation>
    <scope>NUCLEOTIDE SEQUENCE [LARGE SCALE GENOMIC DNA]</scope>
    <source>
        <strain evidence="2 3">HHB9708</strain>
    </source>
</reference>
<name>A0A164YEX1_9AGAM</name>
<accession>A0A164YEX1</accession>
<keyword evidence="3" id="KW-1185">Reference proteome</keyword>
<protein>
    <submittedName>
        <fullName evidence="2">Uncharacterized protein</fullName>
    </submittedName>
</protein>
<feature type="compositionally biased region" description="Polar residues" evidence="1">
    <location>
        <begin position="25"/>
        <end position="37"/>
    </location>
</feature>
<sequence length="160" mass="18045">MHFFRPGLRRRTFGPLGDAHASEDGGSTRTPIPTVSSLPYHHHDDCQTHQDDVYQLFTPIPRVPSSLSHKPPAPIIEVFFPFTIRDILIREETKSPPLLLLLWFDSLGYPLPSVTFLRPRTARIGILEYPEAFSGIRSAQPLTKGATRGKRMAYRSPSDP</sequence>